<reference evidence="2 3" key="1">
    <citation type="journal article" date="2020" name="Cell Host Microbe">
        <title>Functional and Genomic Variation between Human-Derived Isolates of Lachnospiraceae Reveals Inter- and Intra-Species Diversity.</title>
        <authorList>
            <person name="Sorbara M.T."/>
            <person name="Littmann E.R."/>
            <person name="Fontana E."/>
            <person name="Moody T.U."/>
            <person name="Kohout C.E."/>
            <person name="Gjonbalaj M."/>
            <person name="Eaton V."/>
            <person name="Seok R."/>
            <person name="Leiner I.M."/>
            <person name="Pamer E.G."/>
        </authorList>
    </citation>
    <scope>NUCLEOTIDE SEQUENCE [LARGE SCALE GENOMIC DNA]</scope>
    <source>
        <strain evidence="2 3">MSK.15.26</strain>
    </source>
</reference>
<keyword evidence="1" id="KW-0812">Transmembrane</keyword>
<feature type="transmembrane region" description="Helical" evidence="1">
    <location>
        <begin position="198"/>
        <end position="219"/>
    </location>
</feature>
<feature type="transmembrane region" description="Helical" evidence="1">
    <location>
        <begin position="106"/>
        <end position="126"/>
    </location>
</feature>
<dbReference type="RefSeq" id="WP_173749528.1">
    <property type="nucleotide sequence ID" value="NZ_JAAITA010000012.1"/>
</dbReference>
<keyword evidence="1" id="KW-0472">Membrane</keyword>
<comment type="caution">
    <text evidence="2">The sequence shown here is derived from an EMBL/GenBank/DDBJ whole genome shotgun (WGS) entry which is preliminary data.</text>
</comment>
<gene>
    <name evidence="2" type="ORF">G5A70_10125</name>
</gene>
<feature type="transmembrane region" description="Helical" evidence="1">
    <location>
        <begin position="132"/>
        <end position="150"/>
    </location>
</feature>
<dbReference type="Proteomes" id="UP000822142">
    <property type="component" value="Unassembled WGS sequence"/>
</dbReference>
<dbReference type="Pfam" id="PF05857">
    <property type="entry name" value="TraX"/>
    <property type="match status" value="1"/>
</dbReference>
<protein>
    <submittedName>
        <fullName evidence="2">Conjugal transfer protein TraX</fullName>
    </submittedName>
</protein>
<evidence type="ECO:0000256" key="1">
    <source>
        <dbReference type="SAM" id="Phobius"/>
    </source>
</evidence>
<evidence type="ECO:0000313" key="2">
    <source>
        <dbReference type="EMBL" id="NSJ86514.1"/>
    </source>
</evidence>
<dbReference type="InterPro" id="IPR008875">
    <property type="entry name" value="TraX"/>
</dbReference>
<keyword evidence="1" id="KW-1133">Transmembrane helix</keyword>
<evidence type="ECO:0000313" key="3">
    <source>
        <dbReference type="Proteomes" id="UP000822142"/>
    </source>
</evidence>
<feature type="transmembrane region" description="Helical" evidence="1">
    <location>
        <begin position="157"/>
        <end position="178"/>
    </location>
</feature>
<organism evidence="2 3">
    <name type="scientific">Blautia hansenii</name>
    <name type="common">Ruminococcus hansenii</name>
    <dbReference type="NCBI Taxonomy" id="1322"/>
    <lineage>
        <taxon>Bacteria</taxon>
        <taxon>Bacillati</taxon>
        <taxon>Bacillota</taxon>
        <taxon>Clostridia</taxon>
        <taxon>Lachnospirales</taxon>
        <taxon>Lachnospiraceae</taxon>
        <taxon>Blautia</taxon>
    </lineage>
</organism>
<accession>A0ABX2IAN7</accession>
<keyword evidence="3" id="KW-1185">Reference proteome</keyword>
<proteinExistence type="predicted"/>
<name>A0ABX2IAN7_BLAHA</name>
<dbReference type="EMBL" id="JAAITA010000012">
    <property type="protein sequence ID" value="NSJ86514.1"/>
    <property type="molecule type" value="Genomic_DNA"/>
</dbReference>
<feature type="transmembrane region" description="Helical" evidence="1">
    <location>
        <begin position="231"/>
        <end position="251"/>
    </location>
</feature>
<sequence length="254" mass="29108">MFYKIRYPDTAKNTLLPPLLTGSALKWIALVTMLTDHIGAVFLESGVISAYNQQLSSAWDFETTSFLYQADRILRSVGRISFPIFCFLLVEGFVHTSNRKKYALRLFLFACVSELPFDLCFNGGLLEFSYQNVMFTLLIGFLTLWLMDIVRQKNPVLLLFAAGGGILLGKLFAADYNWKGIVLILILYLFYSYPLEKTIAGCLSLLWEPVACFAFLPINLYNQQKGRSMKYFFYLFYPAHLLLLFSLRYAVFGI</sequence>